<comment type="caution">
    <text evidence="2">The sequence shown here is derived from an EMBL/GenBank/DDBJ whole genome shotgun (WGS) entry which is preliminary data.</text>
</comment>
<protein>
    <submittedName>
        <fullName evidence="2">Uncharacterized protein</fullName>
    </submittedName>
</protein>
<evidence type="ECO:0000256" key="1">
    <source>
        <dbReference type="SAM" id="MobiDB-lite"/>
    </source>
</evidence>
<feature type="compositionally biased region" description="Low complexity" evidence="1">
    <location>
        <begin position="9"/>
        <end position="43"/>
    </location>
</feature>
<name>A0A9Q0QJW8_SALVM</name>
<gene>
    <name evidence="2" type="ORF">OIU85_028194</name>
</gene>
<feature type="compositionally biased region" description="Polar residues" evidence="1">
    <location>
        <begin position="44"/>
        <end position="54"/>
    </location>
</feature>
<accession>A0A9Q0QJW8</accession>
<feature type="region of interest" description="Disordered" evidence="1">
    <location>
        <begin position="1"/>
        <end position="82"/>
    </location>
</feature>
<sequence>MCFDDDDSASSSSGCQSSSSVDSSSAEDSAEDVSSLSDSDSSSNFRSPELNNGTAPVCPEPSNGSPQPAVKGPDSNVHNNGL</sequence>
<dbReference type="Proteomes" id="UP001151529">
    <property type="component" value="Chromosome 4"/>
</dbReference>
<evidence type="ECO:0000313" key="3">
    <source>
        <dbReference type="Proteomes" id="UP001151529"/>
    </source>
</evidence>
<evidence type="ECO:0000313" key="2">
    <source>
        <dbReference type="EMBL" id="KAJ6707896.1"/>
    </source>
</evidence>
<proteinExistence type="predicted"/>
<dbReference type="EMBL" id="JAPFFL010000008">
    <property type="protein sequence ID" value="KAJ6707896.1"/>
    <property type="molecule type" value="Genomic_DNA"/>
</dbReference>
<dbReference type="AlphaFoldDB" id="A0A9Q0QJW8"/>
<organism evidence="2 3">
    <name type="scientific">Salix viminalis</name>
    <name type="common">Common osier</name>
    <name type="synonym">Basket willow</name>
    <dbReference type="NCBI Taxonomy" id="40686"/>
    <lineage>
        <taxon>Eukaryota</taxon>
        <taxon>Viridiplantae</taxon>
        <taxon>Streptophyta</taxon>
        <taxon>Embryophyta</taxon>
        <taxon>Tracheophyta</taxon>
        <taxon>Spermatophyta</taxon>
        <taxon>Magnoliopsida</taxon>
        <taxon>eudicotyledons</taxon>
        <taxon>Gunneridae</taxon>
        <taxon>Pentapetalae</taxon>
        <taxon>rosids</taxon>
        <taxon>fabids</taxon>
        <taxon>Malpighiales</taxon>
        <taxon>Salicaceae</taxon>
        <taxon>Saliceae</taxon>
        <taxon>Salix</taxon>
    </lineage>
</organism>
<reference evidence="2" key="2">
    <citation type="journal article" date="2023" name="Int. J. Mol. Sci.">
        <title>De Novo Assembly and Annotation of 11 Diverse Shrub Willow (Salix) Genomes Reveals Novel Gene Organization in Sex-Linked Regions.</title>
        <authorList>
            <person name="Hyden B."/>
            <person name="Feng K."/>
            <person name="Yates T.B."/>
            <person name="Jawdy S."/>
            <person name="Cereghino C."/>
            <person name="Smart L.B."/>
            <person name="Muchero W."/>
        </authorList>
    </citation>
    <scope>NUCLEOTIDE SEQUENCE [LARGE SCALE GENOMIC DNA]</scope>
    <source>
        <tissue evidence="2">Shoot tip</tissue>
    </source>
</reference>
<keyword evidence="3" id="KW-1185">Reference proteome</keyword>
<reference evidence="2" key="1">
    <citation type="submission" date="2022-11" db="EMBL/GenBank/DDBJ databases">
        <authorList>
            <person name="Hyden B.L."/>
            <person name="Feng K."/>
            <person name="Yates T."/>
            <person name="Jawdy S."/>
            <person name="Smart L.B."/>
            <person name="Muchero W."/>
        </authorList>
    </citation>
    <scope>NUCLEOTIDE SEQUENCE</scope>
    <source>
        <tissue evidence="2">Shoot tip</tissue>
    </source>
</reference>